<dbReference type="AlphaFoldDB" id="A0A644ZQG9"/>
<gene>
    <name evidence="1" type="ORF">SDC9_89678</name>
</gene>
<dbReference type="EMBL" id="VSSQ01009939">
    <property type="protein sequence ID" value="MPM43006.1"/>
    <property type="molecule type" value="Genomic_DNA"/>
</dbReference>
<proteinExistence type="predicted"/>
<comment type="caution">
    <text evidence="1">The sequence shown here is derived from an EMBL/GenBank/DDBJ whole genome shotgun (WGS) entry which is preliminary data.</text>
</comment>
<protein>
    <submittedName>
        <fullName evidence="1">Uncharacterized protein</fullName>
    </submittedName>
</protein>
<name>A0A644ZQG9_9ZZZZ</name>
<sequence length="51" mass="5897">MVAFRVLEQRGDVAKEHALDREIRDIANLIAKIHTVCLLLLTNHSIERAFR</sequence>
<organism evidence="1">
    <name type="scientific">bioreactor metagenome</name>
    <dbReference type="NCBI Taxonomy" id="1076179"/>
    <lineage>
        <taxon>unclassified sequences</taxon>
        <taxon>metagenomes</taxon>
        <taxon>ecological metagenomes</taxon>
    </lineage>
</organism>
<accession>A0A644ZQG9</accession>
<reference evidence="1" key="1">
    <citation type="submission" date="2019-08" db="EMBL/GenBank/DDBJ databases">
        <authorList>
            <person name="Kucharzyk K."/>
            <person name="Murdoch R.W."/>
            <person name="Higgins S."/>
            <person name="Loffler F."/>
        </authorList>
    </citation>
    <scope>NUCLEOTIDE SEQUENCE</scope>
</reference>
<evidence type="ECO:0000313" key="1">
    <source>
        <dbReference type="EMBL" id="MPM43006.1"/>
    </source>
</evidence>